<feature type="domain" description="RNase III" evidence="7">
    <location>
        <begin position="1107"/>
        <end position="1258"/>
    </location>
</feature>
<dbReference type="Pfam" id="PF00270">
    <property type="entry name" value="DEAD"/>
    <property type="match status" value="1"/>
</dbReference>
<dbReference type="GO" id="GO:0030422">
    <property type="term" value="P:siRNA processing"/>
    <property type="evidence" value="ECO:0007669"/>
    <property type="project" value="TreeGrafter"/>
</dbReference>
<dbReference type="PROSITE" id="PS50142">
    <property type="entry name" value="RNASE_3_2"/>
    <property type="match status" value="2"/>
</dbReference>
<dbReference type="GO" id="GO:0004386">
    <property type="term" value="F:helicase activity"/>
    <property type="evidence" value="ECO:0007669"/>
    <property type="project" value="UniProtKB-KW"/>
</dbReference>
<accession>A0A9P6ES00</accession>
<dbReference type="Gene3D" id="3.30.160.380">
    <property type="entry name" value="Dicer dimerisation domain"/>
    <property type="match status" value="1"/>
</dbReference>
<protein>
    <recommendedName>
        <fullName evidence="13">Dicer-like protein 1</fullName>
    </recommendedName>
</protein>
<dbReference type="Gene3D" id="1.10.1520.10">
    <property type="entry name" value="Ribonuclease III domain"/>
    <property type="match status" value="2"/>
</dbReference>
<dbReference type="Proteomes" id="UP000807306">
    <property type="component" value="Unassembled WGS sequence"/>
</dbReference>
<evidence type="ECO:0000259" key="7">
    <source>
        <dbReference type="PROSITE" id="PS50142"/>
    </source>
</evidence>
<dbReference type="SUPFAM" id="SSF69065">
    <property type="entry name" value="RNase III domain-like"/>
    <property type="match status" value="2"/>
</dbReference>
<evidence type="ECO:0000256" key="4">
    <source>
        <dbReference type="ARBA" id="ARBA00022806"/>
    </source>
</evidence>
<feature type="domain" description="RNase III" evidence="7">
    <location>
        <begin position="926"/>
        <end position="1069"/>
    </location>
</feature>
<proteinExistence type="inferred from homology"/>
<dbReference type="InterPro" id="IPR005034">
    <property type="entry name" value="Dicer_dimerisation"/>
</dbReference>
<keyword evidence="4" id="KW-0347">Helicase</keyword>
<dbReference type="GO" id="GO:0004525">
    <property type="term" value="F:ribonuclease III activity"/>
    <property type="evidence" value="ECO:0007669"/>
    <property type="project" value="InterPro"/>
</dbReference>
<dbReference type="InterPro" id="IPR011545">
    <property type="entry name" value="DEAD/DEAH_box_helicase_dom"/>
</dbReference>
<dbReference type="Pfam" id="PF00636">
    <property type="entry name" value="Ribonuclease_3"/>
    <property type="match status" value="2"/>
</dbReference>
<dbReference type="SMART" id="SM00490">
    <property type="entry name" value="HELICc"/>
    <property type="match status" value="1"/>
</dbReference>
<name>A0A9P6ES00_9AGAR</name>
<dbReference type="InterPro" id="IPR036389">
    <property type="entry name" value="RNase_III_sf"/>
</dbReference>
<feature type="domain" description="Helicase ATP-binding" evidence="8">
    <location>
        <begin position="20"/>
        <end position="194"/>
    </location>
</feature>
<dbReference type="PANTHER" id="PTHR14950">
    <property type="entry name" value="DICER-RELATED"/>
    <property type="match status" value="1"/>
</dbReference>
<evidence type="ECO:0000259" key="8">
    <source>
        <dbReference type="PROSITE" id="PS51192"/>
    </source>
</evidence>
<keyword evidence="1" id="KW-0677">Repeat</keyword>
<dbReference type="SMART" id="SM00535">
    <property type="entry name" value="RIBOc"/>
    <property type="match status" value="2"/>
</dbReference>
<dbReference type="GO" id="GO:0003723">
    <property type="term" value="F:RNA binding"/>
    <property type="evidence" value="ECO:0007669"/>
    <property type="project" value="UniProtKB-UniRule"/>
</dbReference>
<keyword evidence="5" id="KW-0067">ATP-binding</keyword>
<dbReference type="Gene3D" id="3.40.50.300">
    <property type="entry name" value="P-loop containing nucleotide triphosphate hydrolases"/>
    <property type="match status" value="2"/>
</dbReference>
<evidence type="ECO:0000259" key="10">
    <source>
        <dbReference type="PROSITE" id="PS51327"/>
    </source>
</evidence>
<dbReference type="PROSITE" id="PS51327">
    <property type="entry name" value="DICER_DSRBF"/>
    <property type="match status" value="1"/>
</dbReference>
<dbReference type="GO" id="GO:0005737">
    <property type="term" value="C:cytoplasm"/>
    <property type="evidence" value="ECO:0007669"/>
    <property type="project" value="TreeGrafter"/>
</dbReference>
<dbReference type="CDD" id="cd18034">
    <property type="entry name" value="DEXHc_dicer"/>
    <property type="match status" value="1"/>
</dbReference>
<dbReference type="CDD" id="cd00593">
    <property type="entry name" value="RIBOc"/>
    <property type="match status" value="2"/>
</dbReference>
<dbReference type="InterPro" id="IPR027417">
    <property type="entry name" value="P-loop_NTPase"/>
</dbReference>
<keyword evidence="12" id="KW-1185">Reference proteome</keyword>
<dbReference type="InterPro" id="IPR038248">
    <property type="entry name" value="Dicer_dimer_sf"/>
</dbReference>
<dbReference type="SUPFAM" id="SSF54768">
    <property type="entry name" value="dsRNA-binding domain-like"/>
    <property type="match status" value="1"/>
</dbReference>
<dbReference type="SMART" id="SM00487">
    <property type="entry name" value="DEXDc"/>
    <property type="match status" value="1"/>
</dbReference>
<dbReference type="GO" id="GO:0005524">
    <property type="term" value="F:ATP binding"/>
    <property type="evidence" value="ECO:0007669"/>
    <property type="project" value="UniProtKB-KW"/>
</dbReference>
<evidence type="ECO:0000256" key="3">
    <source>
        <dbReference type="ARBA" id="ARBA00022801"/>
    </source>
</evidence>
<keyword evidence="6" id="KW-0694">RNA-binding</keyword>
<sequence>MGEIQNALDDHIPYRYQEEVFQQAQKENIIAALETGSGKTLISILLIKWIASQSKSCGKVIVFLVPRVTLVDQQKETIKKHAALKVTKLHGAMEIDLSDRVGWKRKLEKYDVFVMTAQVFLNLITHGLWSIKQVSLMIFDECHHTRRNHPYNNILREYHQLPPNQRPKIFGMTASPIWNTSKPEASISELESNMNAKIMGVRENIAELELNTPKPVEVIEVYPLPPEEYECPLTALYQCLEIIDSSTWRELDIPFDTLKNRYLATYNNTGPYAAAMFLYLELKRHLIRLNDADVGIECDGQGDLTSAPCASVRDERSLIRVILDEFRYYFPPDPFSHEIPVAVSLTWCTPKVKCLVDILLRFESQSPTFQCIVFVEQRQVASTLSKVLLVIPEANKRLRTGYLVGEGVNSDGVARESDRVRGDPIKLFRDGHLNVLIATSVAEEGLDFKECDLVVRFDGLQHMIAYVQSRGRARKQESTFVLMVRQDDEALMSKYHELKASEEAMASHYRTRHLNTSSEDDSDNETDDEGYFLDLVDRERYVVPSSGAVLTYDNSISLIGRLCSLIPHDSFTPAYSPLYEGGFQSTLRLPSALPLRAPDLVFQGPRKCRKKEAKRAVAFMAVVRLRELDVFDEYLLPVSSDQSESDLPLLGDRSKHTGDVPEKLVVNVRDPWCMGETLWLHPVVVSGHTMAGLVTGTSLPCTEVIYGGRAIGILPGKILQLDDEIAHERRKSMEQYTKRAIEYSVTASPFDSFLSLYLVPITDDYLPDFQRIDFLLRFPKGCSDWSDAPQNSDEYVMMCKYRSMSMHTLHQIRHDLTPLSIPLEGSREPSSLTYRDHWTQLWSKRHKSVTISHEGPLVECWHLPRSDDGSYPLNPSEVDRQPMNTASQGRLFPFAECLWMPIPSQIRQLFEALPALAQRITHEYRARSALRDLGLPPIPVNLLIETLTISSSGFSFNNQRLETLGDAVLQLCTTVHLLHKYPNRHEGQLSDLRQKVVSNRYLFHRALDNGLERFVNSEVGVVRKWRYVIAKDASSSSDIPSRFASREYPRRSLQDCMEAILAASFITGGIEMALRAGCSLGLEFGGPLPWFMRYKQISTSTRLPPLMMALEEKLGYKFKNTYVLREALTHPSSANRLDGEDCPSYQRLEFLGDAILDLVVVKYLYDKFPDATSHELSLSRARAICAPTLAYLAITRLELHKMMLIDSFDLNRAISRYIPILGMLSAPEIVEKWWKYDAPKPLSDVFESVIGAVLVDSGYDYERTAAVTEHVMEDVLEALSPSTAKDPISQLMEWCSGQGCTNVTFEKKLKEDSTKVGVAALVHGTVVVGPLFLTSRATAKFVAAEHALEILQDPNHPCSLTSLCVCTSSMAIDQDLELPQNGTEESYKSVLFLLSQMNDCLI</sequence>
<evidence type="ECO:0000313" key="11">
    <source>
        <dbReference type="EMBL" id="KAF9533589.1"/>
    </source>
</evidence>
<evidence type="ECO:0008006" key="13">
    <source>
        <dbReference type="Google" id="ProtNLM"/>
    </source>
</evidence>
<dbReference type="InterPro" id="IPR000999">
    <property type="entry name" value="RNase_III_dom"/>
</dbReference>
<evidence type="ECO:0000256" key="5">
    <source>
        <dbReference type="ARBA" id="ARBA00022840"/>
    </source>
</evidence>
<feature type="domain" description="Helicase C-terminal" evidence="9">
    <location>
        <begin position="354"/>
        <end position="522"/>
    </location>
</feature>
<reference evidence="11" key="1">
    <citation type="submission" date="2020-11" db="EMBL/GenBank/DDBJ databases">
        <authorList>
            <consortium name="DOE Joint Genome Institute"/>
            <person name="Ahrendt S."/>
            <person name="Riley R."/>
            <person name="Andreopoulos W."/>
            <person name="Labutti K."/>
            <person name="Pangilinan J."/>
            <person name="Ruiz-Duenas F.J."/>
            <person name="Barrasa J.M."/>
            <person name="Sanchez-Garcia M."/>
            <person name="Camarero S."/>
            <person name="Miyauchi S."/>
            <person name="Serrano A."/>
            <person name="Linde D."/>
            <person name="Babiker R."/>
            <person name="Drula E."/>
            <person name="Ayuso-Fernandez I."/>
            <person name="Pacheco R."/>
            <person name="Padilla G."/>
            <person name="Ferreira P."/>
            <person name="Barriuso J."/>
            <person name="Kellner H."/>
            <person name="Castanera R."/>
            <person name="Alfaro M."/>
            <person name="Ramirez L."/>
            <person name="Pisabarro A.G."/>
            <person name="Kuo A."/>
            <person name="Tritt A."/>
            <person name="Lipzen A."/>
            <person name="He G."/>
            <person name="Yan M."/>
            <person name="Ng V."/>
            <person name="Cullen D."/>
            <person name="Martin F."/>
            <person name="Rosso M.-N."/>
            <person name="Henrissat B."/>
            <person name="Hibbett D."/>
            <person name="Martinez A.T."/>
            <person name="Grigoriev I.V."/>
        </authorList>
    </citation>
    <scope>NUCLEOTIDE SEQUENCE</scope>
    <source>
        <strain evidence="11">CBS 506.95</strain>
    </source>
</reference>
<dbReference type="PANTHER" id="PTHR14950:SF37">
    <property type="entry name" value="ENDORIBONUCLEASE DICER"/>
    <property type="match status" value="1"/>
</dbReference>
<evidence type="ECO:0000256" key="2">
    <source>
        <dbReference type="ARBA" id="ARBA00022741"/>
    </source>
</evidence>
<dbReference type="InterPro" id="IPR014001">
    <property type="entry name" value="Helicase_ATP-bd"/>
</dbReference>
<evidence type="ECO:0000256" key="6">
    <source>
        <dbReference type="PROSITE-ProRule" id="PRU00657"/>
    </source>
</evidence>
<dbReference type="Pfam" id="PF00271">
    <property type="entry name" value="Helicase_C"/>
    <property type="match status" value="1"/>
</dbReference>
<keyword evidence="3" id="KW-0378">Hydrolase</keyword>
<dbReference type="InterPro" id="IPR001650">
    <property type="entry name" value="Helicase_C-like"/>
</dbReference>
<dbReference type="Pfam" id="PF03368">
    <property type="entry name" value="Dicer_dimer"/>
    <property type="match status" value="1"/>
</dbReference>
<keyword evidence="2" id="KW-0547">Nucleotide-binding</keyword>
<dbReference type="GO" id="GO:0005634">
    <property type="term" value="C:nucleus"/>
    <property type="evidence" value="ECO:0007669"/>
    <property type="project" value="TreeGrafter"/>
</dbReference>
<gene>
    <name evidence="11" type="ORF">CPB83DRAFT_757321</name>
</gene>
<dbReference type="SUPFAM" id="SSF52540">
    <property type="entry name" value="P-loop containing nucleoside triphosphate hydrolases"/>
    <property type="match status" value="1"/>
</dbReference>
<dbReference type="PROSITE" id="PS51192">
    <property type="entry name" value="HELICASE_ATP_BIND_1"/>
    <property type="match status" value="1"/>
</dbReference>
<evidence type="ECO:0000313" key="12">
    <source>
        <dbReference type="Proteomes" id="UP000807306"/>
    </source>
</evidence>
<dbReference type="PROSITE" id="PS51194">
    <property type="entry name" value="HELICASE_CTER"/>
    <property type="match status" value="1"/>
</dbReference>
<dbReference type="OrthoDB" id="416741at2759"/>
<organism evidence="11 12">
    <name type="scientific">Crepidotus variabilis</name>
    <dbReference type="NCBI Taxonomy" id="179855"/>
    <lineage>
        <taxon>Eukaryota</taxon>
        <taxon>Fungi</taxon>
        <taxon>Dikarya</taxon>
        <taxon>Basidiomycota</taxon>
        <taxon>Agaricomycotina</taxon>
        <taxon>Agaricomycetes</taxon>
        <taxon>Agaricomycetidae</taxon>
        <taxon>Agaricales</taxon>
        <taxon>Agaricineae</taxon>
        <taxon>Crepidotaceae</taxon>
        <taxon>Crepidotus</taxon>
    </lineage>
</organism>
<evidence type="ECO:0000259" key="9">
    <source>
        <dbReference type="PROSITE" id="PS51194"/>
    </source>
</evidence>
<comment type="caution">
    <text evidence="11">The sequence shown here is derived from an EMBL/GenBank/DDBJ whole genome shotgun (WGS) entry which is preliminary data.</text>
</comment>
<feature type="domain" description="Dicer dsRNA-binding fold" evidence="10">
    <location>
        <begin position="545"/>
        <end position="645"/>
    </location>
</feature>
<comment type="similarity">
    <text evidence="6">Belongs to the helicase family. Dicer subfamily.</text>
</comment>
<dbReference type="EMBL" id="MU157828">
    <property type="protein sequence ID" value="KAF9533589.1"/>
    <property type="molecule type" value="Genomic_DNA"/>
</dbReference>
<dbReference type="PROSITE" id="PS00517">
    <property type="entry name" value="RNASE_3_1"/>
    <property type="match status" value="1"/>
</dbReference>
<evidence type="ECO:0000256" key="1">
    <source>
        <dbReference type="ARBA" id="ARBA00022737"/>
    </source>
</evidence>